<dbReference type="GO" id="GO:0030968">
    <property type="term" value="P:endoplasmic reticulum unfolded protein response"/>
    <property type="evidence" value="ECO:0007669"/>
    <property type="project" value="InterPro"/>
</dbReference>
<keyword evidence="3" id="KW-0256">Endoplasmic reticulum</keyword>
<evidence type="ECO:0000313" key="11">
    <source>
        <dbReference type="Proteomes" id="UP000515163"/>
    </source>
</evidence>
<evidence type="ECO:0000256" key="7">
    <source>
        <dbReference type="ARBA" id="ARBA00041661"/>
    </source>
</evidence>
<evidence type="ECO:0000313" key="12">
    <source>
        <dbReference type="RefSeq" id="XP_031552839.1"/>
    </source>
</evidence>
<protein>
    <recommendedName>
        <fullName evidence="6">Endoplasmic reticulum lectin 1</fullName>
    </recommendedName>
    <alternativeName>
        <fullName evidence="7">ER lectin</fullName>
    </alternativeName>
</protein>
<proteinExistence type="predicted"/>
<gene>
    <name evidence="12" type="primary">LOC116290012</name>
</gene>
<comment type="function">
    <text evidence="5">Probable lectin that binds selectively to improperly folded lumenal proteins. May function in endoplasmic reticulum quality control and endoplasmic reticulum-associated degradation (ERAD) of both non-glycosylated proteins and glycoproteins.</text>
</comment>
<dbReference type="FunCoup" id="A0A6P8H8U1">
    <property type="interactions" value="2263"/>
</dbReference>
<evidence type="ECO:0000256" key="6">
    <source>
        <dbReference type="ARBA" id="ARBA00041108"/>
    </source>
</evidence>
<feature type="region of interest" description="Disordered" evidence="8">
    <location>
        <begin position="302"/>
        <end position="335"/>
    </location>
</feature>
<evidence type="ECO:0000256" key="2">
    <source>
        <dbReference type="ARBA" id="ARBA00022729"/>
    </source>
</evidence>
<evidence type="ECO:0000256" key="9">
    <source>
        <dbReference type="SAM" id="SignalP"/>
    </source>
</evidence>
<evidence type="ECO:0000256" key="8">
    <source>
        <dbReference type="SAM" id="MobiDB-lite"/>
    </source>
</evidence>
<sequence length="475" mass="54661">MRDLFTNFYVIWALLASFVLTVVSFDNFNDNILFGVTWAGPLTLREGQVTQDGKDYISSHDSVFIMTNNNEKYRCLLPSEQIKNKLYSGEDGYGPSPEELLAPLADEARCSYRLEAYWTYELCHGKHVRQFHDERTQKGVKLQEYFLGKAYVPDKKDRKVSEPKPIPEPPITNHKDGKNIARKPLTRKLEGRDMPYFEVVMGNGTTCDLLSGKPREIHVLYFCHPQGNNEILSVKEMSTCVYEMEVITPSLCSNEFYRFEEDPVHEISCHSLDGSANQPQSYTQFLEDQDLDRTGERQTILFEQGKPESDEPEPTKPTPVTKPVTPRDQVPLPDDQLTRDFLNGDYCLQGGTGWWKYELCYGKRVLQFHVDEEHGGRTDVLLGKWNKEEHIKWIRSKKTKTVGSYAVHLYSGGDICDLTGKPRQVQVRLRCKESTHLQEVSLYLMEPEVCHYILGVESPIICPLLERMDQDGLFH</sequence>
<name>A0A6P8H8U1_ACTTE</name>
<feature type="domain" description="MRH" evidence="10">
    <location>
        <begin position="108"/>
        <end position="254"/>
    </location>
</feature>
<evidence type="ECO:0000256" key="1">
    <source>
        <dbReference type="ARBA" id="ARBA00004240"/>
    </source>
</evidence>
<keyword evidence="4" id="KW-1015">Disulfide bond</keyword>
<evidence type="ECO:0000259" key="10">
    <source>
        <dbReference type="PROSITE" id="PS51914"/>
    </source>
</evidence>
<dbReference type="InterPro" id="IPR009011">
    <property type="entry name" value="Man6P_isomerase_rcpt-bd_dom_sf"/>
</dbReference>
<dbReference type="RefSeq" id="XP_031552839.1">
    <property type="nucleotide sequence ID" value="XM_031696979.1"/>
</dbReference>
<evidence type="ECO:0000256" key="3">
    <source>
        <dbReference type="ARBA" id="ARBA00022824"/>
    </source>
</evidence>
<evidence type="ECO:0000256" key="5">
    <source>
        <dbReference type="ARBA" id="ARBA00037585"/>
    </source>
</evidence>
<keyword evidence="2 9" id="KW-0732">Signal</keyword>
<feature type="chain" id="PRO_5028219631" description="Endoplasmic reticulum lectin 1" evidence="9">
    <location>
        <begin position="25"/>
        <end position="475"/>
    </location>
</feature>
<keyword evidence="11" id="KW-1185">Reference proteome</keyword>
<evidence type="ECO:0000256" key="4">
    <source>
        <dbReference type="ARBA" id="ARBA00023157"/>
    </source>
</evidence>
<dbReference type="AlphaFoldDB" id="A0A6P8H8U1"/>
<dbReference type="PROSITE" id="PS51914">
    <property type="entry name" value="MRH"/>
    <property type="match status" value="2"/>
</dbReference>
<dbReference type="InterPro" id="IPR012913">
    <property type="entry name" value="OS9-like_dom"/>
</dbReference>
<dbReference type="OrthoDB" id="239053at2759"/>
<dbReference type="KEGG" id="aten:116290012"/>
<dbReference type="Gene3D" id="2.70.130.10">
    <property type="entry name" value="Mannose-6-phosphate receptor binding domain"/>
    <property type="match status" value="2"/>
</dbReference>
<dbReference type="SUPFAM" id="SSF50911">
    <property type="entry name" value="Mannose 6-phosphate receptor domain"/>
    <property type="match status" value="2"/>
</dbReference>
<dbReference type="InParanoid" id="A0A6P8H8U1"/>
<organism evidence="11 12">
    <name type="scientific">Actinia tenebrosa</name>
    <name type="common">Australian red waratah sea anemone</name>
    <dbReference type="NCBI Taxonomy" id="6105"/>
    <lineage>
        <taxon>Eukaryota</taxon>
        <taxon>Metazoa</taxon>
        <taxon>Cnidaria</taxon>
        <taxon>Anthozoa</taxon>
        <taxon>Hexacorallia</taxon>
        <taxon>Actiniaria</taxon>
        <taxon>Actiniidae</taxon>
        <taxon>Actinia</taxon>
    </lineage>
</organism>
<dbReference type="PANTHER" id="PTHR15414:SF0">
    <property type="entry name" value="ENDOPLASMIC RETICULUM LECTIN 1"/>
    <property type="match status" value="1"/>
</dbReference>
<dbReference type="Pfam" id="PF07915">
    <property type="entry name" value="PRKCSH"/>
    <property type="match status" value="2"/>
</dbReference>
<accession>A0A6P8H8U1</accession>
<dbReference type="GO" id="GO:0030970">
    <property type="term" value="P:retrograde protein transport, ER to cytosol"/>
    <property type="evidence" value="ECO:0007669"/>
    <property type="project" value="TreeGrafter"/>
</dbReference>
<dbReference type="FunFam" id="2.70.130.10:FF:000001">
    <property type="entry name" value="Endoplasmic reticulum lectin 1"/>
    <property type="match status" value="1"/>
</dbReference>
<dbReference type="InterPro" id="IPR045149">
    <property type="entry name" value="OS-9-like"/>
</dbReference>
<comment type="subcellular location">
    <subcellularLocation>
        <location evidence="1">Endoplasmic reticulum</location>
    </subcellularLocation>
</comment>
<dbReference type="PANTHER" id="PTHR15414">
    <property type="entry name" value="OS-9-RELATED"/>
    <property type="match status" value="1"/>
</dbReference>
<dbReference type="GO" id="GO:0005788">
    <property type="term" value="C:endoplasmic reticulum lumen"/>
    <property type="evidence" value="ECO:0007669"/>
    <property type="project" value="TreeGrafter"/>
</dbReference>
<feature type="domain" description="MRH" evidence="10">
    <location>
        <begin position="345"/>
        <end position="464"/>
    </location>
</feature>
<reference evidence="12" key="1">
    <citation type="submission" date="2025-08" db="UniProtKB">
        <authorList>
            <consortium name="RefSeq"/>
        </authorList>
    </citation>
    <scope>IDENTIFICATION</scope>
    <source>
        <tissue evidence="12">Tentacle</tissue>
    </source>
</reference>
<feature type="region of interest" description="Disordered" evidence="8">
    <location>
        <begin position="157"/>
        <end position="178"/>
    </location>
</feature>
<dbReference type="InterPro" id="IPR044865">
    <property type="entry name" value="MRH_dom"/>
</dbReference>
<dbReference type="Proteomes" id="UP000515163">
    <property type="component" value="Unplaced"/>
</dbReference>
<feature type="signal peptide" evidence="9">
    <location>
        <begin position="1"/>
        <end position="24"/>
    </location>
</feature>
<dbReference type="GeneID" id="116290012"/>